<feature type="region of interest" description="Disordered" evidence="9">
    <location>
        <begin position="364"/>
        <end position="386"/>
    </location>
</feature>
<evidence type="ECO:0000256" key="10">
    <source>
        <dbReference type="SAM" id="Phobius"/>
    </source>
</evidence>
<keyword evidence="5 10" id="KW-0812">Transmembrane</keyword>
<feature type="transmembrane region" description="Helical" evidence="10">
    <location>
        <begin position="131"/>
        <end position="157"/>
    </location>
</feature>
<keyword evidence="13" id="KW-1185">Reference proteome</keyword>
<evidence type="ECO:0000256" key="6">
    <source>
        <dbReference type="ARBA" id="ARBA00022970"/>
    </source>
</evidence>
<dbReference type="AlphaFoldDB" id="A0AAW0G560"/>
<evidence type="ECO:0000256" key="9">
    <source>
        <dbReference type="SAM" id="MobiDB-lite"/>
    </source>
</evidence>
<protein>
    <recommendedName>
        <fullName evidence="11">Amino acid transporter transmembrane domain-containing protein</fullName>
    </recommendedName>
</protein>
<evidence type="ECO:0000259" key="11">
    <source>
        <dbReference type="Pfam" id="PF01490"/>
    </source>
</evidence>
<proteinExistence type="inferred from homology"/>
<feature type="region of interest" description="Disordered" evidence="9">
    <location>
        <begin position="1"/>
        <end position="35"/>
    </location>
</feature>
<feature type="transmembrane region" description="Helical" evidence="10">
    <location>
        <begin position="394"/>
        <end position="411"/>
    </location>
</feature>
<dbReference type="GO" id="GO:0000329">
    <property type="term" value="C:fungal-type vacuole membrane"/>
    <property type="evidence" value="ECO:0007669"/>
    <property type="project" value="TreeGrafter"/>
</dbReference>
<dbReference type="GO" id="GO:0005313">
    <property type="term" value="F:L-glutamate transmembrane transporter activity"/>
    <property type="evidence" value="ECO:0007669"/>
    <property type="project" value="TreeGrafter"/>
</dbReference>
<keyword evidence="4" id="KW-0926">Vacuole</keyword>
<evidence type="ECO:0000313" key="13">
    <source>
        <dbReference type="Proteomes" id="UP001385951"/>
    </source>
</evidence>
<evidence type="ECO:0000256" key="1">
    <source>
        <dbReference type="ARBA" id="ARBA00004128"/>
    </source>
</evidence>
<comment type="subcellular location">
    <subcellularLocation>
        <location evidence="1">Vacuole membrane</location>
        <topology evidence="1">Multi-pass membrane protein</topology>
    </subcellularLocation>
</comment>
<dbReference type="Proteomes" id="UP001385951">
    <property type="component" value="Unassembled WGS sequence"/>
</dbReference>
<dbReference type="GO" id="GO:0005290">
    <property type="term" value="F:L-histidine transmembrane transporter activity"/>
    <property type="evidence" value="ECO:0007669"/>
    <property type="project" value="TreeGrafter"/>
</dbReference>
<dbReference type="GO" id="GO:0015194">
    <property type="term" value="F:L-serine transmembrane transporter activity"/>
    <property type="evidence" value="ECO:0007669"/>
    <property type="project" value="TreeGrafter"/>
</dbReference>
<keyword evidence="6" id="KW-0029">Amino-acid transport</keyword>
<keyword evidence="7 10" id="KW-1133">Transmembrane helix</keyword>
<feature type="transmembrane region" description="Helical" evidence="10">
    <location>
        <begin position="283"/>
        <end position="305"/>
    </location>
</feature>
<evidence type="ECO:0000256" key="4">
    <source>
        <dbReference type="ARBA" id="ARBA00022554"/>
    </source>
</evidence>
<comment type="similarity">
    <text evidence="2">Belongs to the amino acid/polyamine transporter 2 family.</text>
</comment>
<dbReference type="EMBL" id="JASBNA010000017">
    <property type="protein sequence ID" value="KAK7686270.1"/>
    <property type="molecule type" value="Genomic_DNA"/>
</dbReference>
<organism evidence="12 13">
    <name type="scientific">Cerrena zonata</name>
    <dbReference type="NCBI Taxonomy" id="2478898"/>
    <lineage>
        <taxon>Eukaryota</taxon>
        <taxon>Fungi</taxon>
        <taxon>Dikarya</taxon>
        <taxon>Basidiomycota</taxon>
        <taxon>Agaricomycotina</taxon>
        <taxon>Agaricomycetes</taxon>
        <taxon>Polyporales</taxon>
        <taxon>Cerrenaceae</taxon>
        <taxon>Cerrena</taxon>
    </lineage>
</organism>
<comment type="caution">
    <text evidence="12">The sequence shown here is derived from an EMBL/GenBank/DDBJ whole genome shotgun (WGS) entry which is preliminary data.</text>
</comment>
<dbReference type="GO" id="GO:0061459">
    <property type="term" value="F:L-arginine transmembrane transporter activity"/>
    <property type="evidence" value="ECO:0007669"/>
    <property type="project" value="TreeGrafter"/>
</dbReference>
<feature type="compositionally biased region" description="Acidic residues" evidence="9">
    <location>
        <begin position="370"/>
        <end position="380"/>
    </location>
</feature>
<feature type="transmembrane region" description="Helical" evidence="10">
    <location>
        <begin position="317"/>
        <end position="339"/>
    </location>
</feature>
<sequence>MARVPTYGVASATEESSPHEIDTETINPGSSGESDALLGERSQEPLIKKREGHATIQSSVGNLANTIIGSGMLTFPLALASAGIIPGMITCLFSGGVAGFGLYLLSLCAAKAPHRRASFFAVAEMTFPRAAVFFDAAIAIKCFGVSISYLIIVKSLMPNVVAALYHDLTSPDTNPPAWALSGRVWISILMVALLPLAFLRKLDSLRHTSYIALFSVAYLVVIVVVCYFFPLEGTPAPGEIHLIHFTSDFVSTFPVQVFAYTCAQNLFPIFNEINNNTQKRMNIVIGTSIGSAALIYEIIAVFGYLTFGTKVGANIIAMYPSTSLFIAIGQLAIAILVLFSYPLQVHPCRNCLDKVFHAGHVAHRKRPDGTEDEDDIEIEDEHGGSPDMSPLKHTILTLLIVASGFSIAYFVDDLQMVLSFVGSTGSTTISFILPGLFYWKLTRDDPNTNKGLNRASLGLAVYGMCIFVFCLSYNIYQVVNARTPSQH</sequence>
<keyword evidence="3" id="KW-0813">Transport</keyword>
<keyword evidence="8 10" id="KW-0472">Membrane</keyword>
<feature type="compositionally biased region" description="Polar residues" evidence="9">
    <location>
        <begin position="24"/>
        <end position="33"/>
    </location>
</feature>
<feature type="domain" description="Amino acid transporter transmembrane" evidence="11">
    <location>
        <begin position="54"/>
        <end position="472"/>
    </location>
</feature>
<evidence type="ECO:0000256" key="3">
    <source>
        <dbReference type="ARBA" id="ARBA00022448"/>
    </source>
</evidence>
<dbReference type="InterPro" id="IPR013057">
    <property type="entry name" value="AA_transpt_TM"/>
</dbReference>
<dbReference type="GO" id="GO:0015189">
    <property type="term" value="F:L-lysine transmembrane transporter activity"/>
    <property type="evidence" value="ECO:0007669"/>
    <property type="project" value="TreeGrafter"/>
</dbReference>
<dbReference type="GO" id="GO:0005302">
    <property type="term" value="F:L-tyrosine transmembrane transporter activity"/>
    <property type="evidence" value="ECO:0007669"/>
    <property type="project" value="TreeGrafter"/>
</dbReference>
<feature type="transmembrane region" description="Helical" evidence="10">
    <location>
        <begin position="59"/>
        <end position="78"/>
    </location>
</feature>
<name>A0AAW0G560_9APHY</name>
<accession>A0AAW0G560</accession>
<evidence type="ECO:0000256" key="2">
    <source>
        <dbReference type="ARBA" id="ARBA00008066"/>
    </source>
</evidence>
<feature type="transmembrane region" description="Helical" evidence="10">
    <location>
        <begin position="417"/>
        <end position="439"/>
    </location>
</feature>
<dbReference type="PANTHER" id="PTHR22950">
    <property type="entry name" value="AMINO ACID TRANSPORTER"/>
    <property type="match status" value="1"/>
</dbReference>
<evidence type="ECO:0000256" key="8">
    <source>
        <dbReference type="ARBA" id="ARBA00023136"/>
    </source>
</evidence>
<gene>
    <name evidence="12" type="ORF">QCA50_010492</name>
</gene>
<evidence type="ECO:0000256" key="5">
    <source>
        <dbReference type="ARBA" id="ARBA00022692"/>
    </source>
</evidence>
<dbReference type="PANTHER" id="PTHR22950:SF678">
    <property type="entry name" value="VACUOLAR AMINO ACID TRANSPORTER 5-RELATED"/>
    <property type="match status" value="1"/>
</dbReference>
<evidence type="ECO:0000313" key="12">
    <source>
        <dbReference type="EMBL" id="KAK7686270.1"/>
    </source>
</evidence>
<feature type="transmembrane region" description="Helical" evidence="10">
    <location>
        <begin position="177"/>
        <end position="198"/>
    </location>
</feature>
<dbReference type="Pfam" id="PF01490">
    <property type="entry name" value="Aa_trans"/>
    <property type="match status" value="1"/>
</dbReference>
<feature type="transmembrane region" description="Helical" evidence="10">
    <location>
        <begin position="459"/>
        <end position="479"/>
    </location>
</feature>
<feature type="transmembrane region" description="Helical" evidence="10">
    <location>
        <begin position="84"/>
        <end position="110"/>
    </location>
</feature>
<reference evidence="12 13" key="1">
    <citation type="submission" date="2022-09" db="EMBL/GenBank/DDBJ databases">
        <authorList>
            <person name="Palmer J.M."/>
        </authorList>
    </citation>
    <scope>NUCLEOTIDE SEQUENCE [LARGE SCALE GENOMIC DNA]</scope>
    <source>
        <strain evidence="12 13">DSM 7382</strain>
    </source>
</reference>
<evidence type="ECO:0000256" key="7">
    <source>
        <dbReference type="ARBA" id="ARBA00022989"/>
    </source>
</evidence>
<feature type="transmembrane region" description="Helical" evidence="10">
    <location>
        <begin position="210"/>
        <end position="230"/>
    </location>
</feature>